<evidence type="ECO:0000256" key="3">
    <source>
        <dbReference type="ARBA" id="ARBA00022741"/>
    </source>
</evidence>
<keyword evidence="2" id="KW-0813">Transport</keyword>
<protein>
    <submittedName>
        <fullName evidence="8">ABC transporter ATP-binding protein</fullName>
    </submittedName>
</protein>
<dbReference type="FunFam" id="3.40.50.300:FF:000425">
    <property type="entry name" value="Probable ABC transporter, ATP-binding subunit"/>
    <property type="match status" value="1"/>
</dbReference>
<dbReference type="GO" id="GO:0005524">
    <property type="term" value="F:ATP binding"/>
    <property type="evidence" value="ECO:0007669"/>
    <property type="project" value="UniProtKB-KW"/>
</dbReference>
<dbReference type="PROSITE" id="PS50893">
    <property type="entry name" value="ABC_TRANSPORTER_2"/>
    <property type="match status" value="1"/>
</dbReference>
<dbReference type="InterPro" id="IPR046342">
    <property type="entry name" value="CBS_dom_sf"/>
</dbReference>
<dbReference type="PANTHER" id="PTHR43117:SF5">
    <property type="entry name" value="GLYCINE BETAINE UPTAKE SYSTEM ATP-BINDING PROTEIN YEHX"/>
    <property type="match status" value="1"/>
</dbReference>
<keyword evidence="3" id="KW-0547">Nucleotide-binding</keyword>
<name>A0A9P3T8G7_KLUIN</name>
<dbReference type="InterPro" id="IPR000644">
    <property type="entry name" value="CBS_dom"/>
</dbReference>
<dbReference type="InterPro" id="IPR003593">
    <property type="entry name" value="AAA+_ATPase"/>
</dbReference>
<reference evidence="8" key="1">
    <citation type="journal article" date="2018" name="Genome Biol.">
        <title>SKESA: strategic k-mer extension for scrupulous assemblies.</title>
        <authorList>
            <person name="Souvorov A."/>
            <person name="Agarwala R."/>
            <person name="Lipman D.J."/>
        </authorList>
    </citation>
    <scope>NUCLEOTIDE SEQUENCE</scope>
    <source>
        <strain evidence="8">CAVp300</strain>
    </source>
</reference>
<gene>
    <name evidence="8" type="ORF">I8531_002339</name>
</gene>
<dbReference type="SMART" id="SM00382">
    <property type="entry name" value="AAA"/>
    <property type="match status" value="1"/>
</dbReference>
<dbReference type="PANTHER" id="PTHR43117">
    <property type="entry name" value="OSMOPROTECTANT IMPORT ATP-BINDING PROTEIN OSMV"/>
    <property type="match status" value="1"/>
</dbReference>
<dbReference type="Gene3D" id="3.40.50.300">
    <property type="entry name" value="P-loop containing nucleotide triphosphate hydrolases"/>
    <property type="match status" value="1"/>
</dbReference>
<comment type="caution">
    <text evidence="8">The sequence shown here is derived from an EMBL/GenBank/DDBJ whole genome shotgun (WGS) entry which is preliminary data.</text>
</comment>
<dbReference type="SUPFAM" id="SSF52540">
    <property type="entry name" value="P-loop containing nucleoside triphosphate hydrolases"/>
    <property type="match status" value="1"/>
</dbReference>
<dbReference type="InterPro" id="IPR027417">
    <property type="entry name" value="P-loop_NTPase"/>
</dbReference>
<dbReference type="RefSeq" id="WP_047369569.1">
    <property type="nucleotide sequence ID" value="NZ_CABMNU010000005.1"/>
</dbReference>
<dbReference type="Pfam" id="PF00005">
    <property type="entry name" value="ABC_tran"/>
    <property type="match status" value="1"/>
</dbReference>
<dbReference type="InterPro" id="IPR003439">
    <property type="entry name" value="ABC_transporter-like_ATP-bd"/>
</dbReference>
<organism evidence="8 9">
    <name type="scientific">Kluyvera intermedia</name>
    <name type="common">Enterobacter intermedius</name>
    <dbReference type="NCBI Taxonomy" id="61648"/>
    <lineage>
        <taxon>Bacteria</taxon>
        <taxon>Pseudomonadati</taxon>
        <taxon>Pseudomonadota</taxon>
        <taxon>Gammaproteobacteria</taxon>
        <taxon>Enterobacterales</taxon>
        <taxon>Enterobacteriaceae</taxon>
        <taxon>Kluyvera</taxon>
    </lineage>
</organism>
<evidence type="ECO:0000259" key="6">
    <source>
        <dbReference type="PROSITE" id="PS50893"/>
    </source>
</evidence>
<evidence type="ECO:0000256" key="2">
    <source>
        <dbReference type="ARBA" id="ARBA00022448"/>
    </source>
</evidence>
<keyword evidence="4 8" id="KW-0067">ATP-binding</keyword>
<comment type="similarity">
    <text evidence="1">Belongs to the ABC transporter superfamily.</text>
</comment>
<proteinExistence type="inferred from homology"/>
<dbReference type="Pfam" id="PF00571">
    <property type="entry name" value="CBS"/>
    <property type="match status" value="1"/>
</dbReference>
<dbReference type="GO" id="GO:0015697">
    <property type="term" value="P:quaternary ammonium group transport"/>
    <property type="evidence" value="ECO:0007669"/>
    <property type="project" value="UniProtKB-ARBA"/>
</dbReference>
<dbReference type="Proteomes" id="UP000867740">
    <property type="component" value="Unassembled WGS sequence"/>
</dbReference>
<keyword evidence="5" id="KW-0129">CBS domain</keyword>
<accession>A0A9P3T8G7</accession>
<dbReference type="GO" id="GO:0016887">
    <property type="term" value="F:ATP hydrolysis activity"/>
    <property type="evidence" value="ECO:0007669"/>
    <property type="project" value="InterPro"/>
</dbReference>
<dbReference type="EMBL" id="DACSUM010000016">
    <property type="protein sequence ID" value="HAT3582033.1"/>
    <property type="molecule type" value="Genomic_DNA"/>
</dbReference>
<feature type="domain" description="CBS" evidence="7">
    <location>
        <begin position="254"/>
        <end position="315"/>
    </location>
</feature>
<reference evidence="8" key="2">
    <citation type="submission" date="2020-10" db="EMBL/GenBank/DDBJ databases">
        <authorList>
            <consortium name="NCBI Pathogen Detection Project"/>
        </authorList>
    </citation>
    <scope>NUCLEOTIDE SEQUENCE</scope>
    <source>
        <strain evidence="8">CAVp300</strain>
    </source>
</reference>
<dbReference type="AlphaFoldDB" id="A0A9P3T8G7"/>
<evidence type="ECO:0000256" key="4">
    <source>
        <dbReference type="ARBA" id="ARBA00022840"/>
    </source>
</evidence>
<evidence type="ECO:0000256" key="1">
    <source>
        <dbReference type="ARBA" id="ARBA00005417"/>
    </source>
</evidence>
<evidence type="ECO:0000259" key="7">
    <source>
        <dbReference type="PROSITE" id="PS51371"/>
    </source>
</evidence>
<feature type="domain" description="ABC transporter" evidence="6">
    <location>
        <begin position="2"/>
        <end position="235"/>
    </location>
</feature>
<evidence type="ECO:0000313" key="8">
    <source>
        <dbReference type="EMBL" id="HAT3582033.1"/>
    </source>
</evidence>
<dbReference type="SUPFAM" id="SSF54631">
    <property type="entry name" value="CBS-domain pair"/>
    <property type="match status" value="1"/>
</dbReference>
<evidence type="ECO:0000313" key="9">
    <source>
        <dbReference type="Proteomes" id="UP000867740"/>
    </source>
</evidence>
<dbReference type="PROSITE" id="PS00211">
    <property type="entry name" value="ABC_TRANSPORTER_1"/>
    <property type="match status" value="1"/>
</dbReference>
<sequence>MIEFRHVSKSFAGQQAVSDLNLECKTGAFSVLIGTSGSGKSTTLKMINRLVEHDGGTLLFAGEEIRSLPVLELRRRMGYAIQSIGLFPHWTVAQNIATVLQLQKWSRTKIAARVDELMALLGLDESLRDRFPHQLSGGQQQRVGVARALAADPEVLLMDEPFGALDPVTRGTLQQEMIRIHRLLGRTIVLVTHDIDEALQLADHLVLMDSGAIVQQGTPLEMLTRPATPFVRDFFGRSELGVRLLSLRHVSTWMRPGETVAGEPLREDMTLREALSLFVARQCEVLPVADAQGVPCGTLHFRDLLRTEALSETSA</sequence>
<evidence type="ECO:0000256" key="5">
    <source>
        <dbReference type="PROSITE-ProRule" id="PRU00703"/>
    </source>
</evidence>
<dbReference type="PROSITE" id="PS51371">
    <property type="entry name" value="CBS"/>
    <property type="match status" value="1"/>
</dbReference>
<dbReference type="InterPro" id="IPR017871">
    <property type="entry name" value="ABC_transporter-like_CS"/>
</dbReference>